<dbReference type="EMBL" id="FZOU01000002">
    <property type="protein sequence ID" value="SNS81458.1"/>
    <property type="molecule type" value="Genomic_DNA"/>
</dbReference>
<protein>
    <submittedName>
        <fullName evidence="1">Uncharacterized protein</fullName>
    </submittedName>
</protein>
<dbReference type="OrthoDB" id="112514at2"/>
<accession>A0A239HK59</accession>
<reference evidence="1 2" key="1">
    <citation type="submission" date="2017-06" db="EMBL/GenBank/DDBJ databases">
        <authorList>
            <person name="Kim H.J."/>
            <person name="Triplett B.A."/>
        </authorList>
    </citation>
    <scope>NUCLEOTIDE SEQUENCE [LARGE SCALE GENOMIC DNA]</scope>
    <source>
        <strain evidence="1 2">DSM 18704</strain>
    </source>
</reference>
<proteinExistence type="predicted"/>
<dbReference type="RefSeq" id="WP_142988274.1">
    <property type="nucleotide sequence ID" value="NZ_FZOU01000002.1"/>
</dbReference>
<organism evidence="1 2">
    <name type="scientific">Granulicella rosea</name>
    <dbReference type="NCBI Taxonomy" id="474952"/>
    <lineage>
        <taxon>Bacteria</taxon>
        <taxon>Pseudomonadati</taxon>
        <taxon>Acidobacteriota</taxon>
        <taxon>Terriglobia</taxon>
        <taxon>Terriglobales</taxon>
        <taxon>Acidobacteriaceae</taxon>
        <taxon>Granulicella</taxon>
    </lineage>
</organism>
<keyword evidence="2" id="KW-1185">Reference proteome</keyword>
<dbReference type="Proteomes" id="UP000198356">
    <property type="component" value="Unassembled WGS sequence"/>
</dbReference>
<name>A0A239HK59_9BACT</name>
<evidence type="ECO:0000313" key="1">
    <source>
        <dbReference type="EMBL" id="SNS81458.1"/>
    </source>
</evidence>
<dbReference type="AlphaFoldDB" id="A0A239HK59"/>
<evidence type="ECO:0000313" key="2">
    <source>
        <dbReference type="Proteomes" id="UP000198356"/>
    </source>
</evidence>
<sequence length="240" mass="26388">MLDVHAPHTSPHTWRDFFVHIATIAVGLLIALGLEQAVEAVHRHHERIHLLDDLRQEAQVSALEIHENNQSYLVVERWYREALHAALKTTDRNGYVVFTLPAPSTPTSGDPRPPAAVWSAAKSSGLVSVLTREEIEDWERVDYFASSGQRDFEASQAALKSVEAACDHLGTDFTPGATIHTTLAGRDELTRAMSLVIGSLQSLRHDNDETISATDSVLHGTHLLDPAKQAATIRENANAE</sequence>
<gene>
    <name evidence="1" type="ORF">SAMN05421770_102429</name>
</gene>